<dbReference type="EMBL" id="PGGO01000037">
    <property type="protein sequence ID" value="PSH61444.1"/>
    <property type="molecule type" value="Genomic_DNA"/>
</dbReference>
<proteinExistence type="predicted"/>
<keyword evidence="2" id="KW-1185">Reference proteome</keyword>
<dbReference type="AlphaFoldDB" id="A0A2P7B4Q0"/>
<evidence type="ECO:0000313" key="1">
    <source>
        <dbReference type="EMBL" id="PSH61444.1"/>
    </source>
</evidence>
<feature type="non-terminal residue" evidence="1">
    <location>
        <position position="1"/>
    </location>
</feature>
<dbReference type="Proteomes" id="UP000241444">
    <property type="component" value="Unassembled WGS sequence"/>
</dbReference>
<accession>A0A2P7B4Q0</accession>
<organism evidence="1 2">
    <name type="scientific">Phyllobacterium brassicacearum</name>
    <dbReference type="NCBI Taxonomy" id="314235"/>
    <lineage>
        <taxon>Bacteria</taxon>
        <taxon>Pseudomonadati</taxon>
        <taxon>Pseudomonadota</taxon>
        <taxon>Alphaproteobacteria</taxon>
        <taxon>Hyphomicrobiales</taxon>
        <taxon>Phyllobacteriaceae</taxon>
        <taxon>Phyllobacterium</taxon>
    </lineage>
</organism>
<evidence type="ECO:0000313" key="2">
    <source>
        <dbReference type="Proteomes" id="UP000241444"/>
    </source>
</evidence>
<comment type="caution">
    <text evidence="1">The sequence shown here is derived from an EMBL/GenBank/DDBJ whole genome shotgun (WGS) entry which is preliminary data.</text>
</comment>
<sequence>CGLLQGGSVTAPIKKGELITSANAAPAQGSKIVELRARQDKLVYGA</sequence>
<reference evidence="2" key="1">
    <citation type="submission" date="2017-11" db="EMBL/GenBank/DDBJ databases">
        <authorList>
            <person name="Kuznetsova I."/>
            <person name="Sazanova A."/>
            <person name="Chirak E."/>
            <person name="Safronova V."/>
            <person name="Willems A."/>
        </authorList>
    </citation>
    <scope>NUCLEOTIDE SEQUENCE [LARGE SCALE GENOMIC DNA]</scope>
    <source>
        <strain evidence="2">STM 196</strain>
    </source>
</reference>
<name>A0A2P7B4Q0_9HYPH</name>
<gene>
    <name evidence="1" type="ORF">CU102_26845</name>
</gene>
<protein>
    <submittedName>
        <fullName evidence="1">Homoserine dehydrogenase</fullName>
    </submittedName>
</protein>